<evidence type="ECO:0000256" key="7">
    <source>
        <dbReference type="ARBA" id="ARBA00023136"/>
    </source>
</evidence>
<keyword evidence="5 10" id="KW-1133">Transmembrane helix</keyword>
<evidence type="ECO:0000256" key="3">
    <source>
        <dbReference type="ARBA" id="ARBA00022475"/>
    </source>
</evidence>
<comment type="similarity">
    <text evidence="2">Belongs to the G-protein coupled receptor 1 family.</text>
</comment>
<feature type="transmembrane region" description="Helical" evidence="10">
    <location>
        <begin position="24"/>
        <end position="49"/>
    </location>
</feature>
<feature type="transmembrane region" description="Helical" evidence="10">
    <location>
        <begin position="695"/>
        <end position="716"/>
    </location>
</feature>
<keyword evidence="8" id="KW-0675">Receptor</keyword>
<keyword evidence="4 10" id="KW-0812">Transmembrane</keyword>
<organism evidence="12 13">
    <name type="scientific">Orchesella dallaii</name>
    <dbReference type="NCBI Taxonomy" id="48710"/>
    <lineage>
        <taxon>Eukaryota</taxon>
        <taxon>Metazoa</taxon>
        <taxon>Ecdysozoa</taxon>
        <taxon>Arthropoda</taxon>
        <taxon>Hexapoda</taxon>
        <taxon>Collembola</taxon>
        <taxon>Entomobryomorpha</taxon>
        <taxon>Entomobryoidea</taxon>
        <taxon>Orchesellidae</taxon>
        <taxon>Orchesellinae</taxon>
        <taxon>Orchesella</taxon>
    </lineage>
</organism>
<comment type="caution">
    <text evidence="12">The sequence shown here is derived from an EMBL/GenBank/DDBJ whole genome shotgun (WGS) entry which is preliminary data.</text>
</comment>
<dbReference type="PANTHER" id="PTHR24229:SF40">
    <property type="entry name" value="ALLATOSTATIN C RECEPTOR 1-RELATED"/>
    <property type="match status" value="1"/>
</dbReference>
<keyword evidence="6" id="KW-0297">G-protein coupled receptor</keyword>
<feature type="transmembrane region" description="Helical" evidence="10">
    <location>
        <begin position="233"/>
        <end position="250"/>
    </location>
</feature>
<keyword evidence="7 10" id="KW-0472">Membrane</keyword>
<keyword evidence="9" id="KW-0807">Transducer</keyword>
<evidence type="ECO:0000256" key="9">
    <source>
        <dbReference type="ARBA" id="ARBA00023224"/>
    </source>
</evidence>
<dbReference type="Proteomes" id="UP001642540">
    <property type="component" value="Unassembled WGS sequence"/>
</dbReference>
<dbReference type="EMBL" id="CAXLJM020000065">
    <property type="protein sequence ID" value="CAL8121130.1"/>
    <property type="molecule type" value="Genomic_DNA"/>
</dbReference>
<feature type="transmembrane region" description="Helical" evidence="10">
    <location>
        <begin position="100"/>
        <end position="119"/>
    </location>
</feature>
<feature type="domain" description="G-protein coupled receptors family 1 profile" evidence="11">
    <location>
        <begin position="42"/>
        <end position="287"/>
    </location>
</feature>
<dbReference type="Pfam" id="PF00001">
    <property type="entry name" value="7tm_1"/>
    <property type="match status" value="1"/>
</dbReference>
<dbReference type="PANTHER" id="PTHR24229">
    <property type="entry name" value="NEUROPEPTIDES RECEPTOR"/>
    <property type="match status" value="1"/>
</dbReference>
<evidence type="ECO:0000256" key="5">
    <source>
        <dbReference type="ARBA" id="ARBA00022989"/>
    </source>
</evidence>
<proteinExistence type="inferred from homology"/>
<evidence type="ECO:0000256" key="6">
    <source>
        <dbReference type="ARBA" id="ARBA00023040"/>
    </source>
</evidence>
<keyword evidence="3" id="KW-1003">Cell membrane</keyword>
<dbReference type="Gene3D" id="1.20.1070.10">
    <property type="entry name" value="Rhodopsin 7-helix transmembrane proteins"/>
    <property type="match status" value="1"/>
</dbReference>
<evidence type="ECO:0000313" key="13">
    <source>
        <dbReference type="Proteomes" id="UP001642540"/>
    </source>
</evidence>
<dbReference type="CDD" id="cd00637">
    <property type="entry name" value="7tm_classA_rhodopsin-like"/>
    <property type="match status" value="1"/>
</dbReference>
<evidence type="ECO:0000256" key="10">
    <source>
        <dbReference type="SAM" id="Phobius"/>
    </source>
</evidence>
<reference evidence="12 13" key="1">
    <citation type="submission" date="2024-08" db="EMBL/GenBank/DDBJ databases">
        <authorList>
            <person name="Cucini C."/>
            <person name="Frati F."/>
        </authorList>
    </citation>
    <scope>NUCLEOTIDE SEQUENCE [LARGE SCALE GENOMIC DNA]</scope>
</reference>
<accession>A0ABP1R6W1</accession>
<dbReference type="InterPro" id="IPR000276">
    <property type="entry name" value="GPCR_Rhodpsn"/>
</dbReference>
<comment type="subcellular location">
    <subcellularLocation>
        <location evidence="1">Cell membrane</location>
        <topology evidence="1">Multi-pass membrane protein</topology>
    </subcellularLocation>
</comment>
<name>A0ABP1R6W1_9HEXA</name>
<evidence type="ECO:0000259" key="11">
    <source>
        <dbReference type="PROSITE" id="PS50262"/>
    </source>
</evidence>
<dbReference type="InterPro" id="IPR017452">
    <property type="entry name" value="GPCR_Rhodpsn_7TM"/>
</dbReference>
<evidence type="ECO:0000256" key="1">
    <source>
        <dbReference type="ARBA" id="ARBA00004651"/>
    </source>
</evidence>
<feature type="transmembrane region" description="Helical" evidence="10">
    <location>
        <begin position="750"/>
        <end position="769"/>
    </location>
</feature>
<dbReference type="SUPFAM" id="SSF81321">
    <property type="entry name" value="Family A G protein-coupled receptor-like"/>
    <property type="match status" value="1"/>
</dbReference>
<keyword evidence="13" id="KW-1185">Reference proteome</keyword>
<dbReference type="PROSITE" id="PS50262">
    <property type="entry name" value="G_PROTEIN_RECEP_F1_2"/>
    <property type="match status" value="1"/>
</dbReference>
<evidence type="ECO:0000313" key="12">
    <source>
        <dbReference type="EMBL" id="CAL8121130.1"/>
    </source>
</evidence>
<gene>
    <name evidence="12" type="ORF">ODALV1_LOCUS19233</name>
</gene>
<feature type="transmembrane region" description="Helical" evidence="10">
    <location>
        <begin position="184"/>
        <end position="206"/>
    </location>
</feature>
<evidence type="ECO:0000256" key="2">
    <source>
        <dbReference type="ARBA" id="ARBA00010663"/>
    </source>
</evidence>
<feature type="transmembrane region" description="Helical" evidence="10">
    <location>
        <begin position="61"/>
        <end position="80"/>
    </location>
</feature>
<sequence length="942" mass="108862">MNQSVFTKMVEEEFQLHAWNSLPLFQIIIIVTLSVAALLVNMNILYLLFWLPRRRIKRPSNILTGHLSIVLIFSTCIMLWDFGVRINVLESRSRSCKLQALVTNTFKYVFSLNIICLTYERMNTIKVTFGKFHVFRSIFWIWISGIVAAVPTVLQIELGESATWSGYRKCKLVVLHESLLKDELLNVGTFLVFHLLPIAYMICVLYQLSARTDLLFCLKPIPKPSIRKRIQSLRFVCINSTVFIFVWLPLGGVNFITKAMSFDDPPLLKTGVHVVHLLYFIFNPLLHLFLNEDLAQLPTFFGGNQFCREIVETQLVQIEEPFQDTSGRNEFLYKSRGIEEFLKELESHSPLGICECSKEYNPQSGSVAPPPSPQTVMEIFPIRNFVVADVTVHQLDTSAEITQEENIKLSEYPFCSSHASSNQFFSSMILDKRFKHKHIHKNQVPRLSKQTDIVLMPCKPLFEKRKSSDFPYPLEDLSYYALNPFALILIIDNCLKKDHPLQSKLAKKFKDVLNIPATKVLVSFSSTKQPWEFTAEVICGNHAYCNSDTSRSPLQDVIPGMLSPLEFHKSRFRISFGVTVSMSVGTKFQYSTKKLMEGEQYCGKSLHPSNYNCDGNIMTLLEITRVHNFTLNPASSNPNIHSQYITARDIYRNYNYIRFFKRNGFHYHSFQTHTMLYCYTRNETMKLKYVWQNNFRWNHLSVLGIISGLLTLFILFSEDKIKSGLERVARIILKTCLIAFGQRPFEKRRLCRTVAILLLGMTLFAHYWARKAIGGFDSKVTSRVEEKHTEYFQTLKDLVDNGYRIEADKLQQTDLFEEDFYKVGIKNVSNVDWHHTFKQGEYSSEVRAEIVKGKKYAMSVETVDMQEEVATLSLEARVKNRGVMCHGLPQKVGLQLYLWELYTVNRYWVMETIHYLQGSGLLTYWNSNAEVALAQITNKLKA</sequence>
<evidence type="ECO:0000256" key="4">
    <source>
        <dbReference type="ARBA" id="ARBA00022692"/>
    </source>
</evidence>
<evidence type="ECO:0000256" key="8">
    <source>
        <dbReference type="ARBA" id="ARBA00023170"/>
    </source>
</evidence>
<feature type="transmembrane region" description="Helical" evidence="10">
    <location>
        <begin position="139"/>
        <end position="156"/>
    </location>
</feature>
<protein>
    <recommendedName>
        <fullName evidence="11">G-protein coupled receptors family 1 profile domain-containing protein</fullName>
    </recommendedName>
</protein>